<evidence type="ECO:0000313" key="6">
    <source>
        <dbReference type="EMBL" id="KAJ9615635.1"/>
    </source>
</evidence>
<dbReference type="GO" id="GO:0016787">
    <property type="term" value="F:hydrolase activity"/>
    <property type="evidence" value="ECO:0007669"/>
    <property type="project" value="UniProtKB-KW"/>
</dbReference>
<dbReference type="InterPro" id="IPR051013">
    <property type="entry name" value="MBL_superfamily_lactonases"/>
</dbReference>
<evidence type="ECO:0000313" key="7">
    <source>
        <dbReference type="Proteomes" id="UP001172673"/>
    </source>
</evidence>
<comment type="caution">
    <text evidence="6">The sequence shown here is derived from an EMBL/GenBank/DDBJ whole genome shotgun (WGS) entry which is preliminary data.</text>
</comment>
<dbReference type="EMBL" id="JAPDRK010000002">
    <property type="protein sequence ID" value="KAJ9615635.1"/>
    <property type="molecule type" value="Genomic_DNA"/>
</dbReference>
<dbReference type="GO" id="GO:0046872">
    <property type="term" value="F:metal ion binding"/>
    <property type="evidence" value="ECO:0007669"/>
    <property type="project" value="UniProtKB-KW"/>
</dbReference>
<evidence type="ECO:0000259" key="5">
    <source>
        <dbReference type="Pfam" id="PF00753"/>
    </source>
</evidence>
<feature type="domain" description="Metallo-beta-lactamase" evidence="5">
    <location>
        <begin position="36"/>
        <end position="157"/>
    </location>
</feature>
<evidence type="ECO:0000256" key="3">
    <source>
        <dbReference type="ARBA" id="ARBA00022801"/>
    </source>
</evidence>
<sequence length="259" mass="28535">MRKDLENNPRVIREDYPVLEPYVPKDAFDLLADGPVRPDQIDTVVLSHTHFDHSGDVGRFPSSQVIVGPGTRDCIHPGYPRSDDSPFDGSILAHGKLNELKRLDYKKFKAGDVPIGFSFDEGVDVFADGSFFVLDAPGHMPGHQMALARTGEDEWVAMGGDCCHHRNLLEDPSREISMDVGPNGQPGFHKDPADARATIGKTQALHANESVFVALAHDAQIDGIVPFYPQVLNGWRANGLKSNVRSQVLTLDEVKGRYR</sequence>
<dbReference type="PANTHER" id="PTHR42978:SF5">
    <property type="entry name" value="METALLO-BETA-LACTAMASE DOMAIN-CONTAINING PROTEIN"/>
    <property type="match status" value="1"/>
</dbReference>
<keyword evidence="4" id="KW-0862">Zinc</keyword>
<dbReference type="PANTHER" id="PTHR42978">
    <property type="entry name" value="QUORUM-QUENCHING LACTONASE YTNP-RELATED-RELATED"/>
    <property type="match status" value="1"/>
</dbReference>
<dbReference type="SUPFAM" id="SSF56281">
    <property type="entry name" value="Metallo-hydrolase/oxidoreductase"/>
    <property type="match status" value="1"/>
</dbReference>
<proteinExistence type="inferred from homology"/>
<keyword evidence="2" id="KW-0479">Metal-binding</keyword>
<accession>A0AA38XM82</accession>
<dbReference type="Gene3D" id="3.60.15.10">
    <property type="entry name" value="Ribonuclease Z/Hydroxyacylglutathione hydrolase-like"/>
    <property type="match status" value="1"/>
</dbReference>
<keyword evidence="7" id="KW-1185">Reference proteome</keyword>
<evidence type="ECO:0000256" key="2">
    <source>
        <dbReference type="ARBA" id="ARBA00022723"/>
    </source>
</evidence>
<dbReference type="InterPro" id="IPR001279">
    <property type="entry name" value="Metallo-B-lactamas"/>
</dbReference>
<dbReference type="Proteomes" id="UP001172673">
    <property type="component" value="Unassembled WGS sequence"/>
</dbReference>
<dbReference type="InterPro" id="IPR036866">
    <property type="entry name" value="RibonucZ/Hydroxyglut_hydro"/>
</dbReference>
<gene>
    <name evidence="6" type="ORF">H2200_001710</name>
</gene>
<evidence type="ECO:0000256" key="4">
    <source>
        <dbReference type="ARBA" id="ARBA00022833"/>
    </source>
</evidence>
<organism evidence="6 7">
    <name type="scientific">Cladophialophora chaetospira</name>
    <dbReference type="NCBI Taxonomy" id="386627"/>
    <lineage>
        <taxon>Eukaryota</taxon>
        <taxon>Fungi</taxon>
        <taxon>Dikarya</taxon>
        <taxon>Ascomycota</taxon>
        <taxon>Pezizomycotina</taxon>
        <taxon>Eurotiomycetes</taxon>
        <taxon>Chaetothyriomycetidae</taxon>
        <taxon>Chaetothyriales</taxon>
        <taxon>Herpotrichiellaceae</taxon>
        <taxon>Cladophialophora</taxon>
    </lineage>
</organism>
<dbReference type="AlphaFoldDB" id="A0AA38XM82"/>
<comment type="similarity">
    <text evidence="1">Belongs to the metallo-beta-lactamase superfamily.</text>
</comment>
<evidence type="ECO:0000256" key="1">
    <source>
        <dbReference type="ARBA" id="ARBA00007749"/>
    </source>
</evidence>
<name>A0AA38XM82_9EURO</name>
<dbReference type="Pfam" id="PF00753">
    <property type="entry name" value="Lactamase_B"/>
    <property type="match status" value="1"/>
</dbReference>
<dbReference type="CDD" id="cd07730">
    <property type="entry name" value="metallo-hydrolase-like_MBL-fold"/>
    <property type="match status" value="1"/>
</dbReference>
<reference evidence="6" key="1">
    <citation type="submission" date="2022-10" db="EMBL/GenBank/DDBJ databases">
        <title>Culturing micro-colonial fungi from biological soil crusts in the Mojave desert and describing Neophaeococcomyces mojavensis, and introducing the new genera and species Taxawa tesnikishii.</title>
        <authorList>
            <person name="Kurbessoian T."/>
            <person name="Stajich J.E."/>
        </authorList>
    </citation>
    <scope>NUCLEOTIDE SEQUENCE</scope>
    <source>
        <strain evidence="6">TK_41</strain>
    </source>
</reference>
<keyword evidence="3" id="KW-0378">Hydrolase</keyword>
<protein>
    <recommendedName>
        <fullName evidence="5">Metallo-beta-lactamase domain-containing protein</fullName>
    </recommendedName>
</protein>